<dbReference type="Pfam" id="PF01467">
    <property type="entry name" value="CTP_transf_like"/>
    <property type="match status" value="1"/>
</dbReference>
<dbReference type="InterPro" id="IPR014729">
    <property type="entry name" value="Rossmann-like_a/b/a_fold"/>
</dbReference>
<keyword evidence="2 5" id="KW-0548">Nucleotidyltransferase</keyword>
<comment type="caution">
    <text evidence="5">The sequence shown here is derived from an EMBL/GenBank/DDBJ whole genome shotgun (WGS) entry which is preliminary data.</text>
</comment>
<dbReference type="GO" id="GO:0016779">
    <property type="term" value="F:nucleotidyltransferase activity"/>
    <property type="evidence" value="ECO:0007669"/>
    <property type="project" value="UniProtKB-KW"/>
</dbReference>
<evidence type="ECO:0000313" key="6">
    <source>
        <dbReference type="Proteomes" id="UP001200470"/>
    </source>
</evidence>
<dbReference type="SUPFAM" id="SSF52374">
    <property type="entry name" value="Nucleotidylyl transferase"/>
    <property type="match status" value="1"/>
</dbReference>
<gene>
    <name evidence="5" type="ORF">I6E12_04400</name>
</gene>
<evidence type="ECO:0000256" key="1">
    <source>
        <dbReference type="ARBA" id="ARBA00022679"/>
    </source>
</evidence>
<name>A0ABS9CF09_9BACT</name>
<evidence type="ECO:0000313" key="5">
    <source>
        <dbReference type="EMBL" id="MCF2563352.1"/>
    </source>
</evidence>
<keyword evidence="1" id="KW-0808">Transferase</keyword>
<protein>
    <submittedName>
        <fullName evidence="5">Adenylyltransferase/cytidyltransferase family protein</fullName>
    </submittedName>
</protein>
<reference evidence="5 6" key="1">
    <citation type="submission" date="2020-12" db="EMBL/GenBank/DDBJ databases">
        <title>Whole genome sequences of gut porcine anaerobes.</title>
        <authorList>
            <person name="Kubasova T."/>
            <person name="Jahodarova E."/>
            <person name="Rychlik I."/>
        </authorList>
    </citation>
    <scope>NUCLEOTIDE SEQUENCE [LARGE SCALE GENOMIC DNA]</scope>
    <source>
        <strain evidence="5 6">An925</strain>
    </source>
</reference>
<dbReference type="InterPro" id="IPR004821">
    <property type="entry name" value="Cyt_trans-like"/>
</dbReference>
<accession>A0ABS9CF09</accession>
<dbReference type="InterPro" id="IPR036554">
    <property type="entry name" value="GHMP_kinase_C_sf"/>
</dbReference>
<dbReference type="Gene3D" id="3.30.230.120">
    <property type="match status" value="1"/>
</dbReference>
<evidence type="ECO:0000259" key="4">
    <source>
        <dbReference type="Pfam" id="PF01467"/>
    </source>
</evidence>
<dbReference type="InterPro" id="IPR050385">
    <property type="entry name" value="Archaeal_FAD_synthase"/>
</dbReference>
<dbReference type="PANTHER" id="PTHR43793:SF1">
    <property type="entry name" value="FAD SYNTHASE"/>
    <property type="match status" value="1"/>
</dbReference>
<feature type="region of interest" description="Disordered" evidence="3">
    <location>
        <begin position="122"/>
        <end position="157"/>
    </location>
</feature>
<proteinExistence type="predicted"/>
<evidence type="ECO:0000256" key="2">
    <source>
        <dbReference type="ARBA" id="ARBA00022695"/>
    </source>
</evidence>
<dbReference type="Gene3D" id="3.40.50.620">
    <property type="entry name" value="HUPs"/>
    <property type="match status" value="1"/>
</dbReference>
<dbReference type="PANTHER" id="PTHR43793">
    <property type="entry name" value="FAD SYNTHASE"/>
    <property type="match status" value="1"/>
</dbReference>
<feature type="domain" description="Cytidyltransferase-like" evidence="4">
    <location>
        <begin position="7"/>
        <end position="115"/>
    </location>
</feature>
<dbReference type="EMBL" id="JADYTN010000007">
    <property type="protein sequence ID" value="MCF2563352.1"/>
    <property type="molecule type" value="Genomic_DNA"/>
</dbReference>
<evidence type="ECO:0000256" key="3">
    <source>
        <dbReference type="SAM" id="MobiDB-lite"/>
    </source>
</evidence>
<sequence>MKKKVFVSGCYDLLHSGHVEFFQQAAQYGDLYVGIGSDATYLEYKHRKPMFPQEERLFMVKNIKAVKEAYINQGSGVIDFLPTLDLVKPDVFVVNAEGGSDEKRKLCKERGIEYVELQRTPHEGLQARSSSSLKAELAKGQQETDTTQAGSTNGESIPTRLDLAGTWIDQPYVSMHHPGWAITISLEPTFEVRDRCGLSTSTRKMIQKIWPVKLPKMDPEILARLVFCFENNPERHDGIISGAQDSIGICIPGLCRHYYDHNFWPEKIETTQDEMTLRFLEDHLVMIPMAPRRPGCSVVEDKAITPDKVKALADAADACWTAILAHNIDDFAAAYKASFEAQIAMFPGMVTPSINGEKLHEASVQPTIDQYSAMDDVLAWKMPGAGGGGYLALVVKDSKKFTNAHHEAINLQIRRA</sequence>
<dbReference type="RefSeq" id="WP_301637743.1">
    <property type="nucleotide sequence ID" value="NZ_JADYTN010000007.1"/>
</dbReference>
<dbReference type="NCBIfam" id="TIGR00125">
    <property type="entry name" value="cyt_tran_rel"/>
    <property type="match status" value="1"/>
</dbReference>
<dbReference type="Proteomes" id="UP001200470">
    <property type="component" value="Unassembled WGS sequence"/>
</dbReference>
<feature type="compositionally biased region" description="Polar residues" evidence="3">
    <location>
        <begin position="141"/>
        <end position="156"/>
    </location>
</feature>
<keyword evidence="6" id="KW-1185">Reference proteome</keyword>
<organism evidence="5 6">
    <name type="scientific">Xylanibacter brevis</name>
    <dbReference type="NCBI Taxonomy" id="83231"/>
    <lineage>
        <taxon>Bacteria</taxon>
        <taxon>Pseudomonadati</taxon>
        <taxon>Bacteroidota</taxon>
        <taxon>Bacteroidia</taxon>
        <taxon>Bacteroidales</taxon>
        <taxon>Prevotellaceae</taxon>
        <taxon>Xylanibacter</taxon>
    </lineage>
</organism>
<dbReference type="SUPFAM" id="SSF55060">
    <property type="entry name" value="GHMP Kinase, C-terminal domain"/>
    <property type="match status" value="1"/>
</dbReference>